<dbReference type="SUPFAM" id="SSF158446">
    <property type="entry name" value="IVS-encoded protein-like"/>
    <property type="match status" value="1"/>
</dbReference>
<dbReference type="Pfam" id="PF05635">
    <property type="entry name" value="23S_rRNA_IVP"/>
    <property type="match status" value="1"/>
</dbReference>
<dbReference type="PANTHER" id="PTHR38471:SF2">
    <property type="entry name" value="FOUR HELIX BUNDLE PROTEIN"/>
    <property type="match status" value="1"/>
</dbReference>
<evidence type="ECO:0000313" key="2">
    <source>
        <dbReference type="Proteomes" id="UP000007013"/>
    </source>
</evidence>
<dbReference type="InterPro" id="IPR036583">
    <property type="entry name" value="23S_rRNA_IVS_sf"/>
</dbReference>
<dbReference type="STRING" id="452637.Oter_3761"/>
<evidence type="ECO:0000313" key="1">
    <source>
        <dbReference type="EMBL" id="ACB77036.1"/>
    </source>
</evidence>
<dbReference type="GO" id="GO:0005840">
    <property type="term" value="C:ribosome"/>
    <property type="evidence" value="ECO:0007669"/>
    <property type="project" value="UniProtKB-KW"/>
</dbReference>
<dbReference type="AlphaFoldDB" id="B1ZYD8"/>
<dbReference type="PANTHER" id="PTHR38471">
    <property type="entry name" value="FOUR HELIX BUNDLE PROTEIN"/>
    <property type="match status" value="1"/>
</dbReference>
<reference evidence="1 2" key="1">
    <citation type="journal article" date="2011" name="J. Bacteriol.">
        <title>Genome sequence of the verrucomicrobium Opitutus terrae PB90-1, an abundant inhabitant of rice paddy soil ecosystems.</title>
        <authorList>
            <person name="van Passel M.W."/>
            <person name="Kant R."/>
            <person name="Palva A."/>
            <person name="Copeland A."/>
            <person name="Lucas S."/>
            <person name="Lapidus A."/>
            <person name="Glavina del Rio T."/>
            <person name="Pitluck S."/>
            <person name="Goltsman E."/>
            <person name="Clum A."/>
            <person name="Sun H."/>
            <person name="Schmutz J."/>
            <person name="Larimer F.W."/>
            <person name="Land M.L."/>
            <person name="Hauser L."/>
            <person name="Kyrpides N."/>
            <person name="Mikhailova N."/>
            <person name="Richardson P.P."/>
            <person name="Janssen P.H."/>
            <person name="de Vos W.M."/>
            <person name="Smidt H."/>
        </authorList>
    </citation>
    <scope>NUCLEOTIDE SEQUENCE [LARGE SCALE GENOMIC DNA]</scope>
    <source>
        <strain evidence="2">DSM 11246 / JCM 15787 / PB90-1</strain>
    </source>
</reference>
<keyword evidence="1" id="KW-0689">Ribosomal protein</keyword>
<dbReference type="NCBIfam" id="TIGR02436">
    <property type="entry name" value="four helix bundle protein"/>
    <property type="match status" value="1"/>
</dbReference>
<dbReference type="Gene3D" id="1.20.1440.60">
    <property type="entry name" value="23S rRNA-intervening sequence"/>
    <property type="match status" value="1"/>
</dbReference>
<gene>
    <name evidence="1" type="ordered locus">Oter_3761</name>
</gene>
<name>B1ZYD8_OPITP</name>
<dbReference type="KEGG" id="ote:Oter_3761"/>
<dbReference type="CDD" id="cd16377">
    <property type="entry name" value="23S_rRNA_IVP_like"/>
    <property type="match status" value="1"/>
</dbReference>
<sequence length="127" mass="14496">MKAHYVQELDVYREAFHLQQEIFAVSQKWPKEETYSLIDQVRRSSRSVGANLSEAWAKRRYPAHFLSKLTEADGELSETRHWIATAQACRYLQDKISAALSSDADRVGKLLGAMIQKHTLFCLPSAV</sequence>
<dbReference type="RefSeq" id="WP_012376565.1">
    <property type="nucleotide sequence ID" value="NC_010571.1"/>
</dbReference>
<accession>B1ZYD8</accession>
<dbReference type="OrthoDB" id="9800370at2"/>
<protein>
    <submittedName>
        <fullName evidence="1">S23 ribosomal protein</fullName>
    </submittedName>
</protein>
<keyword evidence="1" id="KW-0687">Ribonucleoprotein</keyword>
<keyword evidence="2" id="KW-1185">Reference proteome</keyword>
<organism evidence="1 2">
    <name type="scientific">Opitutus terrae (strain DSM 11246 / JCM 15787 / PB90-1)</name>
    <dbReference type="NCBI Taxonomy" id="452637"/>
    <lineage>
        <taxon>Bacteria</taxon>
        <taxon>Pseudomonadati</taxon>
        <taxon>Verrucomicrobiota</taxon>
        <taxon>Opitutia</taxon>
        <taxon>Opitutales</taxon>
        <taxon>Opitutaceae</taxon>
        <taxon>Opitutus</taxon>
    </lineage>
</organism>
<dbReference type="Proteomes" id="UP000007013">
    <property type="component" value="Chromosome"/>
</dbReference>
<dbReference type="EMBL" id="CP001032">
    <property type="protein sequence ID" value="ACB77036.1"/>
    <property type="molecule type" value="Genomic_DNA"/>
</dbReference>
<dbReference type="eggNOG" id="ENOG50315HT">
    <property type="taxonomic scope" value="Bacteria"/>
</dbReference>
<proteinExistence type="predicted"/>
<dbReference type="InterPro" id="IPR012657">
    <property type="entry name" value="23S_rRNA-intervening_sequence"/>
</dbReference>
<dbReference type="HOGENOM" id="CLU_129874_0_7_0"/>